<dbReference type="InterPro" id="IPR027640">
    <property type="entry name" value="Kinesin-like_fam"/>
</dbReference>
<feature type="non-terminal residue" evidence="9">
    <location>
        <position position="1321"/>
    </location>
</feature>
<dbReference type="GO" id="GO:0005875">
    <property type="term" value="C:microtubule associated complex"/>
    <property type="evidence" value="ECO:0007669"/>
    <property type="project" value="TreeGrafter"/>
</dbReference>
<feature type="region of interest" description="Disordered" evidence="7">
    <location>
        <begin position="537"/>
        <end position="559"/>
    </location>
</feature>
<comment type="similarity">
    <text evidence="5">Belongs to the TRAFAC class myosin-kinesin ATPase superfamily. Kinesin family.</text>
</comment>
<comment type="caution">
    <text evidence="9">The sequence shown here is derived from an EMBL/GenBank/DDBJ whole genome shotgun (WGS) entry which is preliminary data.</text>
</comment>
<dbReference type="PANTHER" id="PTHR47969:SF25">
    <property type="entry name" value="KINESIN MOTOR DOMAIN-CONTAINING PROTEIN"/>
    <property type="match status" value="1"/>
</dbReference>
<dbReference type="PROSITE" id="PS50067">
    <property type="entry name" value="KINESIN_MOTOR_2"/>
    <property type="match status" value="1"/>
</dbReference>
<feature type="compositionally biased region" description="Basic and acidic residues" evidence="7">
    <location>
        <begin position="750"/>
        <end position="759"/>
    </location>
</feature>
<dbReference type="PANTHER" id="PTHR47969">
    <property type="entry name" value="CHROMOSOME-ASSOCIATED KINESIN KIF4A-RELATED"/>
    <property type="match status" value="1"/>
</dbReference>
<feature type="region of interest" description="Disordered" evidence="7">
    <location>
        <begin position="992"/>
        <end position="1022"/>
    </location>
</feature>
<gene>
    <name evidence="9" type="ORF">MNOR_LOCUS39749</name>
</gene>
<comment type="caution">
    <text evidence="5">Lacks conserved residue(s) required for the propagation of feature annotation.</text>
</comment>
<evidence type="ECO:0000259" key="8">
    <source>
        <dbReference type="PROSITE" id="PS50067"/>
    </source>
</evidence>
<accession>A0AAV2SSC2</accession>
<proteinExistence type="inferred from homology"/>
<sequence length="1321" mass="150332">MDTTPVTHNVSNNGSKVLMVADTEQFACPSLVQQHCCGASTMDIGLKTFILVTPIRDNSEEKCCRCVQVDSISGPVLHMDVHPSCYFPMTFPHDVPTHVMTFFFRQVGRFTRDVLRVWDYGIMTPTSWYYDHDVDVMGIWDLGKMTLKNLELKGLNANGHIWSGARDVSTLRYQKHLTWFAVQSSCQTESPLSKTGFHVLLILPIKEIGSVVGQKLPHQNCTANHEVINCLEAGLVHRHSAAMQSHDPAPSHAIFSLILEHQWNDLDGKLKYLYSRMNFVDLGGSERMMPLGFGNYGMPNEEAFFMNSDLKTLGNVIHCLADQNYFGQIPYKESRLTHILKDAFGGNSLTLIVCCVLPSPEDFDATFNTLKYGGLARYILNCPAVNMAIQNSARGSLATSTPSVANQRTISRQSTATGPQSSVQQSVGTLHHSTNTNETSVGATEDPTATSLDNEDAFKLQFAALQWQLLVSSAEDLLSEMLNDSSVAPAEKTRIQSWLCMKQEAEECIGTDLANLKLHNVNNRVLEVIEELSERSSSVGAARDADTNTSFDSEESDESSVSSLGEEFYDQLCVLQGCFVTLTDNLVNTAQDIDTHEKVKLYSERRKSEPAMEICGKDEADKEVKPSSRRSSKFSDEITEDNEEKYKEENNDRTEGETQCSNPPTARSINSVSDMIQEVKSSLASHKSNFQQHPKDASISSLSIKSDSETEENFKNRRKSILSRLSQFSNKKSRSDNALVEKAGTPEVDSEIRQLETSSESRRGVVRKVCMELRSAQQRLKQLNQTIRLKEAFIRELIRSGGDAEVTKKKCETKMTRLETEVRRARQMHEQAQKQLQEANEVESPEKGECKGRVESLKKQISHYQKKLATLEKVSAISEQNSTKVSELEASVREMRRQQEELQTCLKEETQRKEQLEQQIIRDQRRINELQENMAAREDGDSRRVSSEWLVQEEERVMQLRETTKQLNQEVIEREEQLKQREWMHKEKVKLQESVADGRSSTNGDTHDQEGKLTERGESDLREEISHLRDARDSLMVRRQKIGRKISKSAGRGVGSGEERRMLELDEAIEAVDAAIEYKNEVICGRTNELKTTAKLLNEDSLMDRLMNLSTEEIRSLLVKYFNKVIDIRIEFRKQEIAFADLENQYDQQSRYISDMKSAYQQASLEMEQRIIAQQRDYQHKISTLLRQFNDDSSGSNVHEFRVREMEQQLFYYKKLSKDLKIKLREYKDEAREERHYQRHNINTLPSSQSSIVEVPKHPVAGPSTAMSRRRPLLPQDPRTIAPLLPKRTRLHAAEQAAKQNPPNTKVTREKRRLIIQSNAE</sequence>
<dbReference type="SUPFAM" id="SSF52540">
    <property type="entry name" value="P-loop containing nucleoside triphosphate hydrolases"/>
    <property type="match status" value="1"/>
</dbReference>
<keyword evidence="3" id="KW-0067">ATP-binding</keyword>
<evidence type="ECO:0000256" key="5">
    <source>
        <dbReference type="PROSITE-ProRule" id="PRU00283"/>
    </source>
</evidence>
<feature type="compositionally biased region" description="Basic and acidic residues" evidence="7">
    <location>
        <begin position="1005"/>
        <end position="1022"/>
    </location>
</feature>
<keyword evidence="4" id="KW-0963">Cytoplasm</keyword>
<keyword evidence="2" id="KW-0547">Nucleotide-binding</keyword>
<feature type="region of interest" description="Disordered" evidence="7">
    <location>
        <begin position="604"/>
        <end position="669"/>
    </location>
</feature>
<dbReference type="GO" id="GO:0007052">
    <property type="term" value="P:mitotic spindle organization"/>
    <property type="evidence" value="ECO:0007669"/>
    <property type="project" value="TreeGrafter"/>
</dbReference>
<dbReference type="GO" id="GO:0007018">
    <property type="term" value="P:microtubule-based movement"/>
    <property type="evidence" value="ECO:0007669"/>
    <property type="project" value="InterPro"/>
</dbReference>
<dbReference type="Proteomes" id="UP001497623">
    <property type="component" value="Unassembled WGS sequence"/>
</dbReference>
<dbReference type="GO" id="GO:0003777">
    <property type="term" value="F:microtubule motor activity"/>
    <property type="evidence" value="ECO:0007669"/>
    <property type="project" value="InterPro"/>
</dbReference>
<evidence type="ECO:0000256" key="1">
    <source>
        <dbReference type="ARBA" id="ARBA00004245"/>
    </source>
</evidence>
<evidence type="ECO:0000256" key="3">
    <source>
        <dbReference type="ARBA" id="ARBA00022840"/>
    </source>
</evidence>
<evidence type="ECO:0000313" key="9">
    <source>
        <dbReference type="EMBL" id="CAL4230383.1"/>
    </source>
</evidence>
<feature type="region of interest" description="Disordered" evidence="7">
    <location>
        <begin position="732"/>
        <end position="759"/>
    </location>
</feature>
<feature type="coiled-coil region" evidence="6">
    <location>
        <begin position="766"/>
        <end position="981"/>
    </location>
</feature>
<dbReference type="InterPro" id="IPR001752">
    <property type="entry name" value="Kinesin_motor_dom"/>
</dbReference>
<keyword evidence="6" id="KW-0175">Coiled coil</keyword>
<feature type="region of interest" description="Disordered" evidence="7">
    <location>
        <begin position="686"/>
        <end position="715"/>
    </location>
</feature>
<dbReference type="Gene3D" id="3.40.850.10">
    <property type="entry name" value="Kinesin motor domain"/>
    <property type="match status" value="1"/>
</dbReference>
<feature type="region of interest" description="Disordered" evidence="7">
    <location>
        <begin position="400"/>
        <end position="450"/>
    </location>
</feature>
<evidence type="ECO:0000256" key="7">
    <source>
        <dbReference type="SAM" id="MobiDB-lite"/>
    </source>
</evidence>
<dbReference type="GO" id="GO:0005524">
    <property type="term" value="F:ATP binding"/>
    <property type="evidence" value="ECO:0007669"/>
    <property type="project" value="UniProtKB-KW"/>
</dbReference>
<dbReference type="InterPro" id="IPR036961">
    <property type="entry name" value="Kinesin_motor_dom_sf"/>
</dbReference>
<dbReference type="Pfam" id="PF25764">
    <property type="entry name" value="KIF21A_4th"/>
    <property type="match status" value="1"/>
</dbReference>
<organism evidence="9 10">
    <name type="scientific">Meganyctiphanes norvegica</name>
    <name type="common">Northern krill</name>
    <name type="synonym">Thysanopoda norvegica</name>
    <dbReference type="NCBI Taxonomy" id="48144"/>
    <lineage>
        <taxon>Eukaryota</taxon>
        <taxon>Metazoa</taxon>
        <taxon>Ecdysozoa</taxon>
        <taxon>Arthropoda</taxon>
        <taxon>Crustacea</taxon>
        <taxon>Multicrustacea</taxon>
        <taxon>Malacostraca</taxon>
        <taxon>Eumalacostraca</taxon>
        <taxon>Eucarida</taxon>
        <taxon>Euphausiacea</taxon>
        <taxon>Euphausiidae</taxon>
        <taxon>Meganyctiphanes</taxon>
    </lineage>
</organism>
<dbReference type="GO" id="GO:0051231">
    <property type="term" value="P:spindle elongation"/>
    <property type="evidence" value="ECO:0007669"/>
    <property type="project" value="TreeGrafter"/>
</dbReference>
<dbReference type="Pfam" id="PF00225">
    <property type="entry name" value="Kinesin"/>
    <property type="match status" value="1"/>
</dbReference>
<protein>
    <recommendedName>
        <fullName evidence="8">Kinesin motor domain-containing protein</fullName>
    </recommendedName>
</protein>
<feature type="compositionally biased region" description="Basic and acidic residues" evidence="7">
    <location>
        <begin position="644"/>
        <end position="656"/>
    </location>
</feature>
<dbReference type="InterPro" id="IPR027417">
    <property type="entry name" value="P-loop_NTPase"/>
</dbReference>
<feature type="domain" description="Kinesin motor" evidence="8">
    <location>
        <begin position="226"/>
        <end position="379"/>
    </location>
</feature>
<dbReference type="SMART" id="SM00129">
    <property type="entry name" value="KISc"/>
    <property type="match status" value="1"/>
</dbReference>
<feature type="compositionally biased region" description="Basic and acidic residues" evidence="7">
    <location>
        <begin position="604"/>
        <end position="626"/>
    </location>
</feature>
<comment type="subcellular location">
    <subcellularLocation>
        <location evidence="1">Cytoplasm</location>
        <location evidence="1">Cytoskeleton</location>
    </subcellularLocation>
</comment>
<keyword evidence="10" id="KW-1185">Reference proteome</keyword>
<dbReference type="PRINTS" id="PR00380">
    <property type="entry name" value="KINESINHEAVY"/>
</dbReference>
<feature type="region of interest" description="Disordered" evidence="7">
    <location>
        <begin position="1276"/>
        <end position="1321"/>
    </location>
</feature>
<feature type="compositionally biased region" description="Basic and acidic residues" evidence="7">
    <location>
        <begin position="706"/>
        <end position="715"/>
    </location>
</feature>
<evidence type="ECO:0000313" key="10">
    <source>
        <dbReference type="Proteomes" id="UP001497623"/>
    </source>
</evidence>
<evidence type="ECO:0000256" key="2">
    <source>
        <dbReference type="ARBA" id="ARBA00022741"/>
    </source>
</evidence>
<keyword evidence="4" id="KW-0206">Cytoskeleton</keyword>
<reference evidence="9 10" key="1">
    <citation type="submission" date="2024-05" db="EMBL/GenBank/DDBJ databases">
        <authorList>
            <person name="Wallberg A."/>
        </authorList>
    </citation>
    <scope>NUCLEOTIDE SEQUENCE [LARGE SCALE GENOMIC DNA]</scope>
</reference>
<name>A0AAV2SSC2_MEGNR</name>
<evidence type="ECO:0000256" key="4">
    <source>
        <dbReference type="ARBA" id="ARBA00023212"/>
    </source>
</evidence>
<evidence type="ECO:0000256" key="6">
    <source>
        <dbReference type="SAM" id="Coils"/>
    </source>
</evidence>
<dbReference type="GO" id="GO:0008017">
    <property type="term" value="F:microtubule binding"/>
    <property type="evidence" value="ECO:0007669"/>
    <property type="project" value="InterPro"/>
</dbReference>
<feature type="compositionally biased region" description="Polar residues" evidence="7">
    <location>
        <begin position="657"/>
        <end position="669"/>
    </location>
</feature>
<dbReference type="EMBL" id="CAXKWB010108200">
    <property type="protein sequence ID" value="CAL4230383.1"/>
    <property type="molecule type" value="Genomic_DNA"/>
</dbReference>